<feature type="transmembrane region" description="Helical" evidence="1">
    <location>
        <begin position="167"/>
        <end position="190"/>
    </location>
</feature>
<feature type="transmembrane region" description="Helical" evidence="1">
    <location>
        <begin position="419"/>
        <end position="437"/>
    </location>
</feature>
<name>A0A267MP91_9FIRM</name>
<keyword evidence="1" id="KW-1133">Transmembrane helix</keyword>
<dbReference type="OrthoDB" id="9801557at2"/>
<keyword evidence="3" id="KW-1185">Reference proteome</keyword>
<dbReference type="GO" id="GO:0016020">
    <property type="term" value="C:membrane"/>
    <property type="evidence" value="ECO:0007669"/>
    <property type="project" value="InterPro"/>
</dbReference>
<feature type="transmembrane region" description="Helical" evidence="1">
    <location>
        <begin position="67"/>
        <end position="84"/>
    </location>
</feature>
<keyword evidence="1" id="KW-0472">Membrane</keyword>
<feature type="transmembrane region" description="Helical" evidence="1">
    <location>
        <begin position="235"/>
        <end position="253"/>
    </location>
</feature>
<feature type="transmembrane region" description="Helical" evidence="1">
    <location>
        <begin position="391"/>
        <end position="412"/>
    </location>
</feature>
<dbReference type="InterPro" id="IPR004445">
    <property type="entry name" value="GltS"/>
</dbReference>
<proteinExistence type="predicted"/>
<feature type="transmembrane region" description="Helical" evidence="1">
    <location>
        <begin position="327"/>
        <end position="346"/>
    </location>
</feature>
<comment type="caution">
    <text evidence="2">The sequence shown here is derived from an EMBL/GenBank/DDBJ whole genome shotgun (WGS) entry which is preliminary data.</text>
</comment>
<evidence type="ECO:0008006" key="4">
    <source>
        <dbReference type="Google" id="ProtNLM"/>
    </source>
</evidence>
<keyword evidence="1" id="KW-0812">Transmembrane</keyword>
<dbReference type="Proteomes" id="UP000216024">
    <property type="component" value="Unassembled WGS sequence"/>
</dbReference>
<feature type="transmembrane region" description="Helical" evidence="1">
    <location>
        <begin position="135"/>
        <end position="155"/>
    </location>
</feature>
<feature type="transmembrane region" description="Helical" evidence="1">
    <location>
        <begin position="358"/>
        <end position="379"/>
    </location>
</feature>
<organism evidence="2 3">
    <name type="scientific">Anaeromicrobium sediminis</name>
    <dbReference type="NCBI Taxonomy" id="1478221"/>
    <lineage>
        <taxon>Bacteria</taxon>
        <taxon>Bacillati</taxon>
        <taxon>Bacillota</taxon>
        <taxon>Clostridia</taxon>
        <taxon>Peptostreptococcales</taxon>
        <taxon>Thermotaleaceae</taxon>
        <taxon>Anaeromicrobium</taxon>
    </lineage>
</organism>
<accession>A0A267MP91</accession>
<dbReference type="Pfam" id="PF03616">
    <property type="entry name" value="Glt_symporter"/>
    <property type="match status" value="1"/>
</dbReference>
<dbReference type="RefSeq" id="WP_095131213.1">
    <property type="nucleotide sequence ID" value="NZ_NIBG01000002.1"/>
</dbReference>
<dbReference type="GO" id="GO:0015501">
    <property type="term" value="F:glutamate:sodium symporter activity"/>
    <property type="evidence" value="ECO:0007669"/>
    <property type="project" value="InterPro"/>
</dbReference>
<protein>
    <recommendedName>
        <fullName evidence="4">Sodium:glutamate symporter</fullName>
    </recommendedName>
</protein>
<evidence type="ECO:0000256" key="1">
    <source>
        <dbReference type="SAM" id="Phobius"/>
    </source>
</evidence>
<feature type="transmembrane region" description="Helical" evidence="1">
    <location>
        <begin position="36"/>
        <end position="55"/>
    </location>
</feature>
<sequence>MNFGPYNMLMDFALMSILLFMAQLMRAKIKLIQNLYLPSSLVAGFIGLFLGKQFINIIPFSDKISTYPYMLVVVLFASLFIGRTEKSSFKEVIDKVGDTFTINSAVYFGQYGVAILIGGFILSKFYPNINQGFSILMPGGFIGGHGAAAAFGGAFKELIGWEEALPIGQTFATVGLLFGVLGGLVIINIGTRKKATRFIKTMSQLPESMQTGLVPLNERGPMGYETVNPMSIDPLTWHVLLVLMATAGGYYFTNWFKIILPKISLPMFSVTMIMGVLLQLILNLIGLGEYVDKKIMTRIGSSATDYLVAFGVASIKLAIVVKYAAPIFILFLVGAIFCVTYLFLVGRRLFNNFWFERSIFIFGWSTGVIAIGVTLLRIVDPEFKSKTLEDYGMAYVFMSFIEILLISLLPILMVNGYGLITGLVCFVIFGTLIWITAHKYGIKGGSMSELRQGEEEIIYKYDTNS</sequence>
<dbReference type="GO" id="GO:0015813">
    <property type="term" value="P:L-glutamate transmembrane transport"/>
    <property type="evidence" value="ECO:0007669"/>
    <property type="project" value="InterPro"/>
</dbReference>
<reference evidence="2 3" key="1">
    <citation type="submission" date="2017-06" db="EMBL/GenBank/DDBJ databases">
        <title>Draft genome sequence of anaerobic fermentative bacterium Anaeromicrobium sediminis DY2726D isolated from West Pacific Ocean sediments.</title>
        <authorList>
            <person name="Zeng X."/>
        </authorList>
    </citation>
    <scope>NUCLEOTIDE SEQUENCE [LARGE SCALE GENOMIC DNA]</scope>
    <source>
        <strain evidence="2 3">DY2726D</strain>
    </source>
</reference>
<feature type="transmembrane region" description="Helical" evidence="1">
    <location>
        <begin position="104"/>
        <end position="123"/>
    </location>
</feature>
<evidence type="ECO:0000313" key="2">
    <source>
        <dbReference type="EMBL" id="PAB60715.1"/>
    </source>
</evidence>
<dbReference type="PANTHER" id="PTHR36178:SF1">
    <property type="entry name" value="SODIUM_GLUTAMATE SYMPORTER"/>
    <property type="match status" value="1"/>
</dbReference>
<dbReference type="AlphaFoldDB" id="A0A267MP91"/>
<dbReference type="PANTHER" id="PTHR36178">
    <property type="entry name" value="SLR0625 PROTEIN"/>
    <property type="match status" value="1"/>
</dbReference>
<feature type="transmembrane region" description="Helical" evidence="1">
    <location>
        <begin position="265"/>
        <end position="291"/>
    </location>
</feature>
<dbReference type="EMBL" id="NIBG01000002">
    <property type="protein sequence ID" value="PAB60715.1"/>
    <property type="molecule type" value="Genomic_DNA"/>
</dbReference>
<gene>
    <name evidence="2" type="ORF">CCE28_04025</name>
</gene>
<evidence type="ECO:0000313" key="3">
    <source>
        <dbReference type="Proteomes" id="UP000216024"/>
    </source>
</evidence>